<dbReference type="AlphaFoldDB" id="A0A8S3DKG4"/>
<accession>A0A8S3DKG4</accession>
<dbReference type="EMBL" id="CAJOBI010197940">
    <property type="protein sequence ID" value="CAF4982142.1"/>
    <property type="molecule type" value="Genomic_DNA"/>
</dbReference>
<comment type="caution">
    <text evidence="1">The sequence shown here is derived from an EMBL/GenBank/DDBJ whole genome shotgun (WGS) entry which is preliminary data.</text>
</comment>
<proteinExistence type="predicted"/>
<protein>
    <submittedName>
        <fullName evidence="1">Uncharacterized protein</fullName>
    </submittedName>
</protein>
<name>A0A8S3DKG4_9BILA</name>
<evidence type="ECO:0000313" key="1">
    <source>
        <dbReference type="EMBL" id="CAF4982142.1"/>
    </source>
</evidence>
<feature type="non-terminal residue" evidence="1">
    <location>
        <position position="1"/>
    </location>
</feature>
<dbReference type="Proteomes" id="UP000676336">
    <property type="component" value="Unassembled WGS sequence"/>
</dbReference>
<evidence type="ECO:0000313" key="2">
    <source>
        <dbReference type="Proteomes" id="UP000676336"/>
    </source>
</evidence>
<organism evidence="1 2">
    <name type="scientific">Rotaria magnacalcarata</name>
    <dbReference type="NCBI Taxonomy" id="392030"/>
    <lineage>
        <taxon>Eukaryota</taxon>
        <taxon>Metazoa</taxon>
        <taxon>Spiralia</taxon>
        <taxon>Gnathifera</taxon>
        <taxon>Rotifera</taxon>
        <taxon>Eurotatoria</taxon>
        <taxon>Bdelloidea</taxon>
        <taxon>Philodinida</taxon>
        <taxon>Philodinidae</taxon>
        <taxon>Rotaria</taxon>
    </lineage>
</organism>
<sequence>VKLVAPDGEAVDTILRATEERGLAVAATQNYILEQYNKQDLQFEKAFYDD</sequence>
<feature type="non-terminal residue" evidence="1">
    <location>
        <position position="50"/>
    </location>
</feature>
<gene>
    <name evidence="1" type="ORF">SMN809_LOCUS55789</name>
</gene>
<reference evidence="1" key="1">
    <citation type="submission" date="2021-02" db="EMBL/GenBank/DDBJ databases">
        <authorList>
            <person name="Nowell W R."/>
        </authorList>
    </citation>
    <scope>NUCLEOTIDE SEQUENCE</scope>
</reference>